<evidence type="ECO:0000259" key="4">
    <source>
        <dbReference type="Pfam" id="PF23598"/>
    </source>
</evidence>
<dbReference type="Pfam" id="PF23598">
    <property type="entry name" value="LRR_14"/>
    <property type="match status" value="1"/>
</dbReference>
<sequence length="546" mass="62411">MRVLTECSGTKSVESIMLRIWEIDEVIVIVEGLRKMCNLRLLCIRCLIISWNSCLNDEVTPLSFKKRKYMDWYGFPFKSINNVDMGNVVVLKLQNNKLEILWEGMKSLKKLRILDVSDSLNLTMTGDFYRLENLEKLNFYNCRNLKELHNSIGCLQKLVILNLYGCVALKWIPWEMILNLPSLERVNIEDTTGLQIDMATQPFLSSLREAVSLFRDIRFIIIEFQPNYKRLIPNHPRNITSTKLVDGYPENLPLNISNLKSLEFIDFRNLQKLGSESLSKHSDLANLSNLTLYICELSQVPSEIGNLVSLKELDLSGNTFSSLPDTLSNLSNLVVLNITKCNELQLLPLLPSNIEFIEADGCFSLDMMPFDSMQRSYIFRSKLFKKSTIPKSFVINLPRKKGMLGWCSSRKSGGVISFVAQKHLDKKLCDIEVGDSMELEFNPPDEDLSCGLRLIYDSDLVDSKLVLQKVNDFPDDYNSDYDNLSSESIDEDDSDDDLMNDSDDDNLDCDNDYYSDRDDDFCSDSSDDYSSDGDSINDGDDEDKVK</sequence>
<protein>
    <recommendedName>
        <fullName evidence="4">Disease resistance R13L4/SHOC-2-like LRR domain-containing protein</fullName>
    </recommendedName>
</protein>
<accession>A0AAD5D1N3</accession>
<dbReference type="InterPro" id="IPR003591">
    <property type="entry name" value="Leu-rich_rpt_typical-subtyp"/>
</dbReference>
<name>A0AAD5D1N3_AMBAR</name>
<reference evidence="5" key="1">
    <citation type="submission" date="2022-06" db="EMBL/GenBank/DDBJ databases">
        <title>Uncovering the hologenomic basis of an extraordinary plant invasion.</title>
        <authorList>
            <person name="Bieker V.C."/>
            <person name="Martin M.D."/>
            <person name="Gilbert T."/>
            <person name="Hodgins K."/>
            <person name="Battlay P."/>
            <person name="Petersen B."/>
            <person name="Wilson J."/>
        </authorList>
    </citation>
    <scope>NUCLEOTIDE SEQUENCE</scope>
    <source>
        <strain evidence="5">AA19_3_7</strain>
        <tissue evidence="5">Leaf</tissue>
    </source>
</reference>
<dbReference type="PANTHER" id="PTHR47186:SF61">
    <property type="entry name" value="LEUCINE-RICH REPEAT-CONTAINING PROTEIN 57-RELATED"/>
    <property type="match status" value="1"/>
</dbReference>
<feature type="region of interest" description="Disordered" evidence="3">
    <location>
        <begin position="478"/>
        <end position="546"/>
    </location>
</feature>
<keyword evidence="6" id="KW-1185">Reference proteome</keyword>
<dbReference type="PROSITE" id="PS51450">
    <property type="entry name" value="LRR"/>
    <property type="match status" value="1"/>
</dbReference>
<gene>
    <name evidence="5" type="ORF">M8C21_015691</name>
</gene>
<dbReference type="GO" id="GO:0006952">
    <property type="term" value="P:defense response"/>
    <property type="evidence" value="ECO:0007669"/>
    <property type="project" value="UniProtKB-ARBA"/>
</dbReference>
<dbReference type="AlphaFoldDB" id="A0AAD5D1N3"/>
<evidence type="ECO:0000256" key="3">
    <source>
        <dbReference type="SAM" id="MobiDB-lite"/>
    </source>
</evidence>
<feature type="domain" description="Disease resistance R13L4/SHOC-2-like LRR" evidence="4">
    <location>
        <begin position="254"/>
        <end position="344"/>
    </location>
</feature>
<evidence type="ECO:0000313" key="5">
    <source>
        <dbReference type="EMBL" id="KAI7751742.1"/>
    </source>
</evidence>
<proteinExistence type="predicted"/>
<evidence type="ECO:0000256" key="2">
    <source>
        <dbReference type="ARBA" id="ARBA00022737"/>
    </source>
</evidence>
<keyword evidence="1" id="KW-0433">Leucine-rich repeat</keyword>
<dbReference type="InterPro" id="IPR055414">
    <property type="entry name" value="LRR_R13L4/SHOC2-like"/>
</dbReference>
<dbReference type="InterPro" id="IPR032675">
    <property type="entry name" value="LRR_dom_sf"/>
</dbReference>
<dbReference type="SMART" id="SM00369">
    <property type="entry name" value="LRR_TYP"/>
    <property type="match status" value="3"/>
</dbReference>
<keyword evidence="2" id="KW-0677">Repeat</keyword>
<dbReference type="EMBL" id="JAMZMK010005827">
    <property type="protein sequence ID" value="KAI7751742.1"/>
    <property type="molecule type" value="Genomic_DNA"/>
</dbReference>
<dbReference type="PANTHER" id="PTHR47186">
    <property type="entry name" value="LEUCINE-RICH REPEAT-CONTAINING PROTEIN 57"/>
    <property type="match status" value="1"/>
</dbReference>
<feature type="non-terminal residue" evidence="5">
    <location>
        <position position="1"/>
    </location>
</feature>
<comment type="caution">
    <text evidence="5">The sequence shown here is derived from an EMBL/GenBank/DDBJ whole genome shotgun (WGS) entry which is preliminary data.</text>
</comment>
<dbReference type="Proteomes" id="UP001206925">
    <property type="component" value="Unassembled WGS sequence"/>
</dbReference>
<organism evidence="5 6">
    <name type="scientific">Ambrosia artemisiifolia</name>
    <name type="common">Common ragweed</name>
    <dbReference type="NCBI Taxonomy" id="4212"/>
    <lineage>
        <taxon>Eukaryota</taxon>
        <taxon>Viridiplantae</taxon>
        <taxon>Streptophyta</taxon>
        <taxon>Embryophyta</taxon>
        <taxon>Tracheophyta</taxon>
        <taxon>Spermatophyta</taxon>
        <taxon>Magnoliopsida</taxon>
        <taxon>eudicotyledons</taxon>
        <taxon>Gunneridae</taxon>
        <taxon>Pentapetalae</taxon>
        <taxon>asterids</taxon>
        <taxon>campanulids</taxon>
        <taxon>Asterales</taxon>
        <taxon>Asteraceae</taxon>
        <taxon>Asteroideae</taxon>
        <taxon>Heliantheae alliance</taxon>
        <taxon>Heliantheae</taxon>
        <taxon>Ambrosia</taxon>
    </lineage>
</organism>
<dbReference type="SUPFAM" id="SSF52058">
    <property type="entry name" value="L domain-like"/>
    <property type="match status" value="1"/>
</dbReference>
<evidence type="ECO:0000313" key="6">
    <source>
        <dbReference type="Proteomes" id="UP001206925"/>
    </source>
</evidence>
<feature type="compositionally biased region" description="Acidic residues" evidence="3">
    <location>
        <begin position="488"/>
        <end position="546"/>
    </location>
</feature>
<evidence type="ECO:0000256" key="1">
    <source>
        <dbReference type="ARBA" id="ARBA00022614"/>
    </source>
</evidence>
<dbReference type="InterPro" id="IPR001611">
    <property type="entry name" value="Leu-rich_rpt"/>
</dbReference>
<dbReference type="Gene3D" id="3.80.10.10">
    <property type="entry name" value="Ribonuclease Inhibitor"/>
    <property type="match status" value="2"/>
</dbReference>
<dbReference type="GO" id="GO:0051707">
    <property type="term" value="P:response to other organism"/>
    <property type="evidence" value="ECO:0007669"/>
    <property type="project" value="UniProtKB-ARBA"/>
</dbReference>